<proteinExistence type="predicted"/>
<evidence type="ECO:0000313" key="1">
    <source>
        <dbReference type="EMBL" id="TCS85383.1"/>
    </source>
</evidence>
<protein>
    <submittedName>
        <fullName evidence="1">Uncharacterized protein</fullName>
    </submittedName>
</protein>
<dbReference type="RefSeq" id="WP_132029733.1">
    <property type="nucleotide sequence ID" value="NZ_CP068564.1"/>
</dbReference>
<organism evidence="1 2">
    <name type="scientific">Keratinibaculum paraultunense</name>
    <dbReference type="NCBI Taxonomy" id="1278232"/>
    <lineage>
        <taxon>Bacteria</taxon>
        <taxon>Bacillati</taxon>
        <taxon>Bacillota</taxon>
        <taxon>Tissierellia</taxon>
        <taxon>Tissierellales</taxon>
        <taxon>Tepidimicrobiaceae</taxon>
        <taxon>Keratinibaculum</taxon>
    </lineage>
</organism>
<dbReference type="AlphaFoldDB" id="A0A4R3KN79"/>
<dbReference type="Proteomes" id="UP000294567">
    <property type="component" value="Unassembled WGS sequence"/>
</dbReference>
<keyword evidence="2" id="KW-1185">Reference proteome</keyword>
<sequence length="66" mass="7625">MRKFDKISIQEMSKEDMLMIIKALEYTGANTNIQAFLTLRDNILKELASLAESSENEFLAYLNDSY</sequence>
<comment type="caution">
    <text evidence="1">The sequence shown here is derived from an EMBL/GenBank/DDBJ whole genome shotgun (WGS) entry which is preliminary data.</text>
</comment>
<name>A0A4R3KN79_9FIRM</name>
<gene>
    <name evidence="1" type="ORF">EDD65_1231</name>
</gene>
<accession>A0A4R3KN79</accession>
<dbReference type="EMBL" id="SMAE01000023">
    <property type="protein sequence ID" value="TCS85383.1"/>
    <property type="molecule type" value="Genomic_DNA"/>
</dbReference>
<reference evidence="1 2" key="1">
    <citation type="submission" date="2019-03" db="EMBL/GenBank/DDBJ databases">
        <title>Genomic Encyclopedia of Type Strains, Phase IV (KMG-IV): sequencing the most valuable type-strain genomes for metagenomic binning, comparative biology and taxonomic classification.</title>
        <authorList>
            <person name="Goeker M."/>
        </authorList>
    </citation>
    <scope>NUCLEOTIDE SEQUENCE [LARGE SCALE GENOMIC DNA]</scope>
    <source>
        <strain evidence="1 2">DSM 26752</strain>
    </source>
</reference>
<dbReference type="OrthoDB" id="1753235at2"/>
<evidence type="ECO:0000313" key="2">
    <source>
        <dbReference type="Proteomes" id="UP000294567"/>
    </source>
</evidence>